<dbReference type="PROSITE" id="PS00107">
    <property type="entry name" value="PROTEIN_KINASE_ATP"/>
    <property type="match status" value="1"/>
</dbReference>
<gene>
    <name evidence="15" type="ORF">VNO80_17057</name>
</gene>
<evidence type="ECO:0000256" key="6">
    <source>
        <dbReference type="ARBA" id="ARBA00022741"/>
    </source>
</evidence>
<feature type="transmembrane region" description="Helical" evidence="13">
    <location>
        <begin position="79"/>
        <end position="100"/>
    </location>
</feature>
<organism evidence="15 16">
    <name type="scientific">Phaseolus coccineus</name>
    <name type="common">Scarlet runner bean</name>
    <name type="synonym">Phaseolus multiflorus</name>
    <dbReference type="NCBI Taxonomy" id="3886"/>
    <lineage>
        <taxon>Eukaryota</taxon>
        <taxon>Viridiplantae</taxon>
        <taxon>Streptophyta</taxon>
        <taxon>Embryophyta</taxon>
        <taxon>Tracheophyta</taxon>
        <taxon>Spermatophyta</taxon>
        <taxon>Magnoliopsida</taxon>
        <taxon>eudicotyledons</taxon>
        <taxon>Gunneridae</taxon>
        <taxon>Pentapetalae</taxon>
        <taxon>rosids</taxon>
        <taxon>fabids</taxon>
        <taxon>Fabales</taxon>
        <taxon>Fabaceae</taxon>
        <taxon>Papilionoideae</taxon>
        <taxon>50 kb inversion clade</taxon>
        <taxon>NPAAA clade</taxon>
        <taxon>indigoferoid/millettioid clade</taxon>
        <taxon>Phaseoleae</taxon>
        <taxon>Phaseolus</taxon>
    </lineage>
</organism>
<evidence type="ECO:0000256" key="11">
    <source>
        <dbReference type="ARBA" id="ARBA00023180"/>
    </source>
</evidence>
<evidence type="ECO:0000256" key="4">
    <source>
        <dbReference type="ARBA" id="ARBA00022692"/>
    </source>
</evidence>
<evidence type="ECO:0000256" key="10">
    <source>
        <dbReference type="ARBA" id="ARBA00023136"/>
    </source>
</evidence>
<evidence type="ECO:0000256" key="9">
    <source>
        <dbReference type="ARBA" id="ARBA00022989"/>
    </source>
</evidence>
<evidence type="ECO:0000313" key="15">
    <source>
        <dbReference type="EMBL" id="KAK7357761.1"/>
    </source>
</evidence>
<dbReference type="InterPro" id="IPR011009">
    <property type="entry name" value="Kinase-like_dom_sf"/>
</dbReference>
<evidence type="ECO:0000256" key="2">
    <source>
        <dbReference type="ARBA" id="ARBA00022527"/>
    </source>
</evidence>
<dbReference type="PANTHER" id="PTHR27009">
    <property type="entry name" value="RUST RESISTANCE KINASE LR10-RELATED"/>
    <property type="match status" value="1"/>
</dbReference>
<reference evidence="15 16" key="1">
    <citation type="submission" date="2024-01" db="EMBL/GenBank/DDBJ databases">
        <title>The genomes of 5 underutilized Papilionoideae crops provide insights into root nodulation and disease resistanc.</title>
        <authorList>
            <person name="Jiang F."/>
        </authorList>
    </citation>
    <scope>NUCLEOTIDE SEQUENCE [LARGE SCALE GENOMIC DNA]</scope>
    <source>
        <strain evidence="15">JINMINGXINNONG_FW02</strain>
        <tissue evidence="15">Leaves</tissue>
    </source>
</reference>
<evidence type="ECO:0000313" key="16">
    <source>
        <dbReference type="Proteomes" id="UP001374584"/>
    </source>
</evidence>
<dbReference type="GO" id="GO:0016020">
    <property type="term" value="C:membrane"/>
    <property type="evidence" value="ECO:0007669"/>
    <property type="project" value="UniProtKB-SubCell"/>
</dbReference>
<dbReference type="Gene3D" id="1.10.510.10">
    <property type="entry name" value="Transferase(Phosphotransferase) domain 1"/>
    <property type="match status" value="1"/>
</dbReference>
<dbReference type="EMBL" id="JAYMYR010000006">
    <property type="protein sequence ID" value="KAK7357761.1"/>
    <property type="molecule type" value="Genomic_DNA"/>
</dbReference>
<keyword evidence="9 13" id="KW-1133">Transmembrane helix</keyword>
<keyword evidence="11" id="KW-0325">Glycoprotein</keyword>
<keyword evidence="16" id="KW-1185">Reference proteome</keyword>
<dbReference type="InterPro" id="IPR045874">
    <property type="entry name" value="LRK10/LRL21-25-like"/>
</dbReference>
<name>A0AAN9MPQ6_PHACN</name>
<comment type="caution">
    <text evidence="15">The sequence shown here is derived from an EMBL/GenBank/DDBJ whole genome shotgun (WGS) entry which is preliminary data.</text>
</comment>
<dbReference type="InterPro" id="IPR008271">
    <property type="entry name" value="Ser/Thr_kinase_AS"/>
</dbReference>
<feature type="transmembrane region" description="Helical" evidence="13">
    <location>
        <begin position="391"/>
        <end position="410"/>
    </location>
</feature>
<feature type="domain" description="Protein kinase" evidence="14">
    <location>
        <begin position="454"/>
        <end position="733"/>
    </location>
</feature>
<dbReference type="Proteomes" id="UP001374584">
    <property type="component" value="Unassembled WGS sequence"/>
</dbReference>
<keyword evidence="7" id="KW-0418">Kinase</keyword>
<keyword evidence="3" id="KW-0808">Transferase</keyword>
<dbReference type="InterPro" id="IPR017441">
    <property type="entry name" value="Protein_kinase_ATP_BS"/>
</dbReference>
<dbReference type="SUPFAM" id="SSF56112">
    <property type="entry name" value="Protein kinase-like (PK-like)"/>
    <property type="match status" value="1"/>
</dbReference>
<dbReference type="FunFam" id="1.10.510.10:FF:000590">
    <property type="entry name" value="PR5-like receptor kinase"/>
    <property type="match status" value="1"/>
</dbReference>
<dbReference type="GO" id="GO:0004674">
    <property type="term" value="F:protein serine/threonine kinase activity"/>
    <property type="evidence" value="ECO:0007669"/>
    <property type="project" value="UniProtKB-KW"/>
</dbReference>
<dbReference type="PROSITE" id="PS00108">
    <property type="entry name" value="PROTEIN_KINASE_ST"/>
    <property type="match status" value="1"/>
</dbReference>
<keyword evidence="2" id="KW-0723">Serine/threonine-protein kinase</keyword>
<evidence type="ECO:0000259" key="14">
    <source>
        <dbReference type="PROSITE" id="PS50011"/>
    </source>
</evidence>
<dbReference type="PROSITE" id="PS50011">
    <property type="entry name" value="PROTEIN_KINASE_DOM"/>
    <property type="match status" value="1"/>
</dbReference>
<feature type="binding site" evidence="12">
    <location>
        <position position="482"/>
    </location>
    <ligand>
        <name>ATP</name>
        <dbReference type="ChEBI" id="CHEBI:30616"/>
    </ligand>
</feature>
<comment type="subcellular location">
    <subcellularLocation>
        <location evidence="1">Membrane</location>
        <topology evidence="1">Single-pass type I membrane protein</topology>
    </subcellularLocation>
</comment>
<evidence type="ECO:0000256" key="12">
    <source>
        <dbReference type="PROSITE-ProRule" id="PRU10141"/>
    </source>
</evidence>
<dbReference type="InterPro" id="IPR000719">
    <property type="entry name" value="Prot_kinase_dom"/>
</dbReference>
<accession>A0AAN9MPQ6</accession>
<dbReference type="GO" id="GO:0005524">
    <property type="term" value="F:ATP binding"/>
    <property type="evidence" value="ECO:0007669"/>
    <property type="project" value="UniProtKB-UniRule"/>
</dbReference>
<evidence type="ECO:0000256" key="13">
    <source>
        <dbReference type="SAM" id="Phobius"/>
    </source>
</evidence>
<dbReference type="AlphaFoldDB" id="A0AAN9MPQ6"/>
<keyword evidence="6 12" id="KW-0547">Nucleotide-binding</keyword>
<sequence>MTDDDKSSFTACKEVQLPSKDVPDATDPFSFITGDVTIKVQLIEQCSDCYYRQGGQCLLDSREKFCCVNRYEKTRKHMLKVATASTVVAAVLVVLVVLVWCFRTKIFYPLFWRENPTDGIIEDILKEHGPLPTARFDAVLNRGFVILEDISNLGKTVDELALLFVALLLAAGDQGKCPPLFHCGYLGNITFPFTITERQDCGFLSIRNCDDPDPRKIKFLQLPPNGKLFQVITIAQLLSSPTTHFSTLQFRDEHFYDLLQNRNCKAFRNNYTLPHISDFAAFRLVDNTTLFLCNQTLNVNPSTNINISKYKCDDYDIYYNLTDDDKSSLTACEKVQLPIKDVPDASDPFTFVTGDVSIEVELADNCSDCYYRQGGQCQLDSRENFCCAKSYASTVVAAVLVVLVVLVWCFRTKIFYPLFMWENPTDGIIEDILKEHGPLPTARFSYLEVKKMTNSFRNKLGQGGFGSVYKGKLHDGRVVAVKILNISKGNGEEFINEVVSISRTSHVNIIRLLGFCFDNTHRALIYEYMPNGSLDKFIFEEKNALKDVHKLDWKILNDIAIGIASGLHYLYSGCNSRILHFDIKPHNILLDEDFCPKIADFGLAKICQRKESMVSLFGARGTAGYIAPEVFFRNFGVVSHKSDVYSYGMMVLEMVGRRKNIKTKVDRSSEIYFPHWIYNRLESNLELSLENVKNESENQMVRKMTIVGLWCIQTQPSTPPTINKVVEMLESKVDLLQIPPKPILSSPSTSPVNLSYHESFSL</sequence>
<evidence type="ECO:0000256" key="3">
    <source>
        <dbReference type="ARBA" id="ARBA00022679"/>
    </source>
</evidence>
<dbReference type="SMART" id="SM00220">
    <property type="entry name" value="S_TKc"/>
    <property type="match status" value="1"/>
</dbReference>
<dbReference type="Pfam" id="PF00069">
    <property type="entry name" value="Pkinase"/>
    <property type="match status" value="1"/>
</dbReference>
<evidence type="ECO:0000256" key="7">
    <source>
        <dbReference type="ARBA" id="ARBA00022777"/>
    </source>
</evidence>
<dbReference type="FunFam" id="3.30.200.20:FF:000178">
    <property type="entry name" value="serine/threonine-protein kinase PBS1-like"/>
    <property type="match status" value="1"/>
</dbReference>
<keyword evidence="4 13" id="KW-0812">Transmembrane</keyword>
<protein>
    <recommendedName>
        <fullName evidence="14">Protein kinase domain-containing protein</fullName>
    </recommendedName>
</protein>
<evidence type="ECO:0000256" key="1">
    <source>
        <dbReference type="ARBA" id="ARBA00004479"/>
    </source>
</evidence>
<keyword evidence="10 13" id="KW-0472">Membrane</keyword>
<keyword evidence="8 12" id="KW-0067">ATP-binding</keyword>
<dbReference type="Gene3D" id="3.30.200.20">
    <property type="entry name" value="Phosphorylase Kinase, domain 1"/>
    <property type="match status" value="1"/>
</dbReference>
<evidence type="ECO:0000256" key="8">
    <source>
        <dbReference type="ARBA" id="ARBA00022840"/>
    </source>
</evidence>
<proteinExistence type="predicted"/>
<keyword evidence="5" id="KW-0732">Signal</keyword>
<evidence type="ECO:0000256" key="5">
    <source>
        <dbReference type="ARBA" id="ARBA00022729"/>
    </source>
</evidence>